<comment type="similarity">
    <text evidence="1">Belongs to the aldehyde dehydrogenase family.</text>
</comment>
<dbReference type="InterPro" id="IPR016161">
    <property type="entry name" value="Ald_DH/histidinol_DH"/>
</dbReference>
<dbReference type="PANTHER" id="PTHR43353:SF5">
    <property type="entry name" value="SUCCINATE-SEMIALDEHYDE DEHYDROGENASE, MITOCHONDRIAL"/>
    <property type="match status" value="1"/>
</dbReference>
<dbReference type="InterPro" id="IPR050740">
    <property type="entry name" value="Aldehyde_DH_Superfamily"/>
</dbReference>
<dbReference type="InterPro" id="IPR015590">
    <property type="entry name" value="Aldehyde_DH_dom"/>
</dbReference>
<dbReference type="Pfam" id="PF00171">
    <property type="entry name" value="Aldedh"/>
    <property type="match status" value="1"/>
</dbReference>
<evidence type="ECO:0000256" key="2">
    <source>
        <dbReference type="ARBA" id="ARBA00023002"/>
    </source>
</evidence>
<evidence type="ECO:0000313" key="5">
    <source>
        <dbReference type="Proteomes" id="UP000717752"/>
    </source>
</evidence>
<feature type="domain" description="Aldehyde dehydrogenase" evidence="3">
    <location>
        <begin position="2"/>
        <end position="47"/>
    </location>
</feature>
<dbReference type="InterPro" id="IPR016163">
    <property type="entry name" value="Ald_DH_C"/>
</dbReference>
<dbReference type="Gene3D" id="3.40.309.10">
    <property type="entry name" value="Aldehyde Dehydrogenase, Chain A, domain 2"/>
    <property type="match status" value="1"/>
</dbReference>
<organism evidence="4 5">
    <name type="scientific">Rhizobium mesosinicum</name>
    <dbReference type="NCBI Taxonomy" id="335017"/>
    <lineage>
        <taxon>Bacteria</taxon>
        <taxon>Pseudomonadati</taxon>
        <taxon>Pseudomonadota</taxon>
        <taxon>Alphaproteobacteria</taxon>
        <taxon>Hyphomicrobiales</taxon>
        <taxon>Rhizobiaceae</taxon>
        <taxon>Rhizobium/Agrobacterium group</taxon>
        <taxon>Rhizobium</taxon>
    </lineage>
</organism>
<keyword evidence="5" id="KW-1185">Reference proteome</keyword>
<evidence type="ECO:0000256" key="1">
    <source>
        <dbReference type="ARBA" id="ARBA00009986"/>
    </source>
</evidence>
<dbReference type="SUPFAM" id="SSF53720">
    <property type="entry name" value="ALDH-like"/>
    <property type="match status" value="1"/>
</dbReference>
<proteinExistence type="inferred from homology"/>
<sequence length="54" mass="5927">MFRVAEALEFGIVGINERLISTAIASIGGMRRSGIGRDGSKYASKRFPRLIHGY</sequence>
<protein>
    <submittedName>
        <fullName evidence="4">Aldehyde dehydrogenase family protein</fullName>
    </submittedName>
</protein>
<dbReference type="Proteomes" id="UP000717752">
    <property type="component" value="Unassembled WGS sequence"/>
</dbReference>
<accession>A0ABS7GLB0</accession>
<evidence type="ECO:0000313" key="4">
    <source>
        <dbReference type="EMBL" id="MBW9050856.1"/>
    </source>
</evidence>
<dbReference type="InterPro" id="IPR016162">
    <property type="entry name" value="Ald_DH_N"/>
</dbReference>
<reference evidence="4 5" key="1">
    <citation type="journal article" date="2021" name="MBio">
        <title>Poor Competitiveness of Bradyrhizobium in Pigeon Pea Root Colonization in Indian Soils.</title>
        <authorList>
            <person name="Chalasani D."/>
            <person name="Basu A."/>
            <person name="Pullabhotla S.V.S.R.N."/>
            <person name="Jorrin B."/>
            <person name="Neal A.L."/>
            <person name="Poole P.S."/>
            <person name="Podile A.R."/>
            <person name="Tkacz A."/>
        </authorList>
    </citation>
    <scope>NUCLEOTIDE SEQUENCE [LARGE SCALE GENOMIC DNA]</scope>
    <source>
        <strain evidence="4 5">HU56</strain>
    </source>
</reference>
<keyword evidence="2" id="KW-0560">Oxidoreductase</keyword>
<evidence type="ECO:0000259" key="3">
    <source>
        <dbReference type="Pfam" id="PF00171"/>
    </source>
</evidence>
<dbReference type="Gene3D" id="3.40.605.10">
    <property type="entry name" value="Aldehyde Dehydrogenase, Chain A, domain 1"/>
    <property type="match status" value="1"/>
</dbReference>
<dbReference type="PANTHER" id="PTHR43353">
    <property type="entry name" value="SUCCINATE-SEMIALDEHYDE DEHYDROGENASE, MITOCHONDRIAL"/>
    <property type="match status" value="1"/>
</dbReference>
<dbReference type="EMBL" id="JAEUAK010000001">
    <property type="protein sequence ID" value="MBW9050856.1"/>
    <property type="molecule type" value="Genomic_DNA"/>
</dbReference>
<dbReference type="RefSeq" id="WP_220333073.1">
    <property type="nucleotide sequence ID" value="NZ_JAEUAK010000001.1"/>
</dbReference>
<comment type="caution">
    <text evidence="4">The sequence shown here is derived from an EMBL/GenBank/DDBJ whole genome shotgun (WGS) entry which is preliminary data.</text>
</comment>
<name>A0ABS7GLB0_9HYPH</name>
<gene>
    <name evidence="4" type="ORF">JNB85_00360</name>
</gene>